<protein>
    <recommendedName>
        <fullName evidence="11">Uridylate kinase</fullName>
        <shortName evidence="11">UK</shortName>
        <ecNumber evidence="11">2.7.4.22</ecNumber>
    </recommendedName>
    <alternativeName>
        <fullName evidence="11">Uridine monophosphate kinase</fullName>
        <shortName evidence="11">UMP kinase</shortName>
        <shortName evidence="11">UMPK</shortName>
    </alternativeName>
</protein>
<feature type="binding site" evidence="11">
    <location>
        <position position="75"/>
    </location>
    <ligand>
        <name>UMP</name>
        <dbReference type="ChEBI" id="CHEBI:57865"/>
    </ligand>
</feature>
<dbReference type="GO" id="GO:0044210">
    <property type="term" value="P:'de novo' CTP biosynthetic process"/>
    <property type="evidence" value="ECO:0007669"/>
    <property type="project" value="UniProtKB-UniRule"/>
</dbReference>
<evidence type="ECO:0000256" key="7">
    <source>
        <dbReference type="ARBA" id="ARBA00022777"/>
    </source>
</evidence>
<comment type="similarity">
    <text evidence="3 11">Belongs to the UMP kinase family.</text>
</comment>
<feature type="binding site" evidence="11">
    <location>
        <position position="58"/>
    </location>
    <ligand>
        <name>ATP</name>
        <dbReference type="ChEBI" id="CHEBI:30616"/>
    </ligand>
</feature>
<dbReference type="Pfam" id="PF00696">
    <property type="entry name" value="AA_kinase"/>
    <property type="match status" value="1"/>
</dbReference>
<feature type="binding site" evidence="11">
    <location>
        <position position="172"/>
    </location>
    <ligand>
        <name>ATP</name>
        <dbReference type="ChEBI" id="CHEBI:30616"/>
    </ligand>
</feature>
<comment type="caution">
    <text evidence="13">The sequence shown here is derived from an EMBL/GenBank/DDBJ whole genome shotgun (WGS) entry which is preliminary data.</text>
</comment>
<evidence type="ECO:0000256" key="10">
    <source>
        <dbReference type="ARBA" id="ARBA00047767"/>
    </source>
</evidence>
<evidence type="ECO:0000256" key="5">
    <source>
        <dbReference type="ARBA" id="ARBA00022679"/>
    </source>
</evidence>
<gene>
    <name evidence="11" type="primary">pyrH</name>
    <name evidence="13" type="ORF">A3D51_00565</name>
</gene>
<comment type="pathway">
    <text evidence="2 11">Pyrimidine metabolism; CTP biosynthesis via de novo pathway; UDP from UMP (UMPK route): step 1/1.</text>
</comment>
<evidence type="ECO:0000313" key="13">
    <source>
        <dbReference type="EMBL" id="OHA80555.1"/>
    </source>
</evidence>
<evidence type="ECO:0000256" key="8">
    <source>
        <dbReference type="ARBA" id="ARBA00022840"/>
    </source>
</evidence>
<keyword evidence="8 11" id="KW-0067">ATP-binding</keyword>
<comment type="subcellular location">
    <subcellularLocation>
        <location evidence="1 11">Cytoplasm</location>
    </subcellularLocation>
</comment>
<evidence type="ECO:0000256" key="9">
    <source>
        <dbReference type="ARBA" id="ARBA00022975"/>
    </source>
</evidence>
<keyword evidence="5 11" id="KW-0808">Transferase</keyword>
<comment type="activity regulation">
    <text evidence="11">Inhibited by UTP.</text>
</comment>
<dbReference type="PANTHER" id="PTHR42833">
    <property type="entry name" value="URIDYLATE KINASE"/>
    <property type="match status" value="1"/>
</dbReference>
<evidence type="ECO:0000256" key="6">
    <source>
        <dbReference type="ARBA" id="ARBA00022741"/>
    </source>
</evidence>
<feature type="binding site" evidence="11">
    <location>
        <position position="54"/>
    </location>
    <ligand>
        <name>ATP</name>
        <dbReference type="ChEBI" id="CHEBI:30616"/>
    </ligand>
</feature>
<dbReference type="EMBL" id="MHUT01000018">
    <property type="protein sequence ID" value="OHA80555.1"/>
    <property type="molecule type" value="Genomic_DNA"/>
</dbReference>
<feature type="binding site" evidence="11">
    <location>
        <begin position="10"/>
        <end position="13"/>
    </location>
    <ligand>
        <name>ATP</name>
        <dbReference type="ChEBI" id="CHEBI:30616"/>
    </ligand>
</feature>
<sequence length="239" mass="25986">MPSPHRILLKLSGEQFAGKNAFGIDTDFLLDLARELHEVVTETKVQIVIVVGGGNFLRGAALSKNEATIERATADYMGMLATVMNGMALVDILEHFGQPARLQTRIRIDSVAEPFIRRRAIRHLEKGRIVVIGGGTGNPYVTTDTAAVSTALELGCDIVLKATKVDGVYSQDPNKHSDAVKITQMSHLDVIKDENISVMDNAAISLAMDNKLPLRIFELLTKGNIKRIANGEEVGTLVK</sequence>
<dbReference type="InterPro" id="IPR001048">
    <property type="entry name" value="Asp/Glu/Uridylate_kinase"/>
</dbReference>
<dbReference type="GO" id="GO:0005737">
    <property type="term" value="C:cytoplasm"/>
    <property type="evidence" value="ECO:0007669"/>
    <property type="project" value="UniProtKB-SubCell"/>
</dbReference>
<keyword evidence="4 11" id="KW-0963">Cytoplasm</keyword>
<dbReference type="InterPro" id="IPR011817">
    <property type="entry name" value="Uridylate_kinase"/>
</dbReference>
<dbReference type="GO" id="GO:0033862">
    <property type="term" value="F:UMP kinase activity"/>
    <property type="evidence" value="ECO:0007669"/>
    <property type="project" value="UniProtKB-EC"/>
</dbReference>
<name>A0A1G2S629_9BACT</name>
<dbReference type="FunFam" id="3.40.1160.10:FF:000001">
    <property type="entry name" value="Uridylate kinase"/>
    <property type="match status" value="1"/>
</dbReference>
<dbReference type="HAMAP" id="MF_01220_B">
    <property type="entry name" value="PyrH_B"/>
    <property type="match status" value="1"/>
</dbReference>
<evidence type="ECO:0000256" key="11">
    <source>
        <dbReference type="HAMAP-Rule" id="MF_01220"/>
    </source>
</evidence>
<feature type="binding site" evidence="11">
    <location>
        <position position="53"/>
    </location>
    <ligand>
        <name>UMP</name>
        <dbReference type="ChEBI" id="CHEBI:57865"/>
    </ligand>
</feature>
<evidence type="ECO:0000256" key="3">
    <source>
        <dbReference type="ARBA" id="ARBA00007614"/>
    </source>
</evidence>
<comment type="subunit">
    <text evidence="11">Homohexamer.</text>
</comment>
<organism evidence="13 14">
    <name type="scientific">Candidatus Yonathbacteria bacterium RIFCSPHIGHO2_02_FULL_44_14</name>
    <dbReference type="NCBI Taxonomy" id="1802724"/>
    <lineage>
        <taxon>Bacteria</taxon>
        <taxon>Candidatus Yonathiibacteriota</taxon>
    </lineage>
</organism>
<dbReference type="Proteomes" id="UP000179118">
    <property type="component" value="Unassembled WGS sequence"/>
</dbReference>
<feature type="binding site" evidence="11">
    <location>
        <position position="163"/>
    </location>
    <ligand>
        <name>ATP</name>
        <dbReference type="ChEBI" id="CHEBI:30616"/>
    </ligand>
</feature>
<dbReference type="NCBIfam" id="TIGR02075">
    <property type="entry name" value="pyrH_bact"/>
    <property type="match status" value="1"/>
</dbReference>
<dbReference type="GO" id="GO:0005524">
    <property type="term" value="F:ATP binding"/>
    <property type="evidence" value="ECO:0007669"/>
    <property type="project" value="UniProtKB-KW"/>
</dbReference>
<dbReference type="InterPro" id="IPR036393">
    <property type="entry name" value="AceGlu_kinase-like_sf"/>
</dbReference>
<dbReference type="GO" id="GO:0006225">
    <property type="term" value="P:UDP biosynthetic process"/>
    <property type="evidence" value="ECO:0007669"/>
    <property type="project" value="TreeGrafter"/>
</dbReference>
<feature type="binding site" evidence="11">
    <location>
        <position position="169"/>
    </location>
    <ligand>
        <name>ATP</name>
        <dbReference type="ChEBI" id="CHEBI:30616"/>
    </ligand>
</feature>
<dbReference type="UniPathway" id="UPA00159">
    <property type="reaction ID" value="UER00275"/>
</dbReference>
<dbReference type="InterPro" id="IPR015963">
    <property type="entry name" value="Uridylate_kinase_bac"/>
</dbReference>
<dbReference type="PANTHER" id="PTHR42833:SF4">
    <property type="entry name" value="URIDYLATE KINASE PUMPKIN, CHLOROPLASTIC"/>
    <property type="match status" value="1"/>
</dbReference>
<dbReference type="SUPFAM" id="SSF53633">
    <property type="entry name" value="Carbamate kinase-like"/>
    <property type="match status" value="1"/>
</dbReference>
<dbReference type="PIRSF" id="PIRSF005650">
    <property type="entry name" value="Uridylate_kin"/>
    <property type="match status" value="1"/>
</dbReference>
<accession>A0A1G2S629</accession>
<comment type="caution">
    <text evidence="11">Lacks conserved residue(s) required for the propagation of feature annotation.</text>
</comment>
<keyword evidence="6 11" id="KW-0547">Nucleotide-binding</keyword>
<keyword evidence="7 11" id="KW-0418">Kinase</keyword>
<evidence type="ECO:0000256" key="4">
    <source>
        <dbReference type="ARBA" id="ARBA00022490"/>
    </source>
</evidence>
<dbReference type="Gene3D" id="3.40.1160.10">
    <property type="entry name" value="Acetylglutamate kinase-like"/>
    <property type="match status" value="1"/>
</dbReference>
<dbReference type="CDD" id="cd04254">
    <property type="entry name" value="AAK_UMPK-PyrH-Ec"/>
    <property type="match status" value="1"/>
</dbReference>
<evidence type="ECO:0000259" key="12">
    <source>
        <dbReference type="Pfam" id="PF00696"/>
    </source>
</evidence>
<evidence type="ECO:0000256" key="2">
    <source>
        <dbReference type="ARBA" id="ARBA00004791"/>
    </source>
</evidence>
<feature type="domain" description="Aspartate/glutamate/uridylate kinase" evidence="12">
    <location>
        <begin position="6"/>
        <end position="217"/>
    </location>
</feature>
<comment type="function">
    <text evidence="11">Catalyzes the reversible phosphorylation of UMP to UDP.</text>
</comment>
<proteinExistence type="inferred from homology"/>
<feature type="binding site" evidence="11">
    <location>
        <begin position="136"/>
        <end position="143"/>
    </location>
    <ligand>
        <name>UMP</name>
        <dbReference type="ChEBI" id="CHEBI:57865"/>
    </ligand>
</feature>
<reference evidence="13 14" key="1">
    <citation type="journal article" date="2016" name="Nat. Commun.">
        <title>Thousands of microbial genomes shed light on interconnected biogeochemical processes in an aquifer system.</title>
        <authorList>
            <person name="Anantharaman K."/>
            <person name="Brown C.T."/>
            <person name="Hug L.A."/>
            <person name="Sharon I."/>
            <person name="Castelle C.J."/>
            <person name="Probst A.J."/>
            <person name="Thomas B.C."/>
            <person name="Singh A."/>
            <person name="Wilkins M.J."/>
            <person name="Karaoz U."/>
            <person name="Brodie E.L."/>
            <person name="Williams K.H."/>
            <person name="Hubbard S.S."/>
            <person name="Banfield J.F."/>
        </authorList>
    </citation>
    <scope>NUCLEOTIDE SEQUENCE [LARGE SCALE GENOMIC DNA]</scope>
</reference>
<keyword evidence="9 11" id="KW-0665">Pyrimidine biosynthesis</keyword>
<dbReference type="AlphaFoldDB" id="A0A1G2S629"/>
<comment type="catalytic activity">
    <reaction evidence="10 11">
        <text>UMP + ATP = UDP + ADP</text>
        <dbReference type="Rhea" id="RHEA:24400"/>
        <dbReference type="ChEBI" id="CHEBI:30616"/>
        <dbReference type="ChEBI" id="CHEBI:57865"/>
        <dbReference type="ChEBI" id="CHEBI:58223"/>
        <dbReference type="ChEBI" id="CHEBI:456216"/>
        <dbReference type="EC" id="2.7.4.22"/>
    </reaction>
</comment>
<dbReference type="EC" id="2.7.4.22" evidence="11"/>
<evidence type="ECO:0000256" key="1">
    <source>
        <dbReference type="ARBA" id="ARBA00004496"/>
    </source>
</evidence>
<evidence type="ECO:0000313" key="14">
    <source>
        <dbReference type="Proteomes" id="UP000179118"/>
    </source>
</evidence>